<dbReference type="PANTHER" id="PTHR43394">
    <property type="entry name" value="ATP-DEPENDENT PERMEASE MDL1, MITOCHONDRIAL"/>
    <property type="match status" value="1"/>
</dbReference>
<evidence type="ECO:0000256" key="2">
    <source>
        <dbReference type="ARBA" id="ARBA00022448"/>
    </source>
</evidence>
<dbReference type="PROSITE" id="PS00211">
    <property type="entry name" value="ABC_TRANSPORTER_1"/>
    <property type="match status" value="1"/>
</dbReference>
<dbReference type="InterPro" id="IPR036640">
    <property type="entry name" value="ABC1_TM_sf"/>
</dbReference>
<keyword evidence="10" id="KW-0732">Signal</keyword>
<dbReference type="OMA" id="CIDIVAS"/>
<dbReference type="OrthoDB" id="6500128at2759"/>
<keyword evidence="7 9" id="KW-0472">Membrane</keyword>
<feature type="domain" description="ABC transmembrane type-1" evidence="12">
    <location>
        <begin position="171"/>
        <end position="454"/>
    </location>
</feature>
<evidence type="ECO:0008006" key="15">
    <source>
        <dbReference type="Google" id="ProtNLM"/>
    </source>
</evidence>
<evidence type="ECO:0000259" key="12">
    <source>
        <dbReference type="PROSITE" id="PS50929"/>
    </source>
</evidence>
<dbReference type="EMBL" id="CAJNNV010032471">
    <property type="protein sequence ID" value="CAE8640078.1"/>
    <property type="molecule type" value="Genomic_DNA"/>
</dbReference>
<keyword evidence="6 9" id="KW-1133">Transmembrane helix</keyword>
<evidence type="ECO:0000256" key="6">
    <source>
        <dbReference type="ARBA" id="ARBA00022989"/>
    </source>
</evidence>
<evidence type="ECO:0000256" key="3">
    <source>
        <dbReference type="ARBA" id="ARBA00022692"/>
    </source>
</evidence>
<dbReference type="PROSITE" id="PS50929">
    <property type="entry name" value="ABC_TM1F"/>
    <property type="match status" value="1"/>
</dbReference>
<dbReference type="GO" id="GO:0005743">
    <property type="term" value="C:mitochondrial inner membrane"/>
    <property type="evidence" value="ECO:0007669"/>
    <property type="project" value="TreeGrafter"/>
</dbReference>
<evidence type="ECO:0000256" key="5">
    <source>
        <dbReference type="ARBA" id="ARBA00022840"/>
    </source>
</evidence>
<dbReference type="InterPro" id="IPR039421">
    <property type="entry name" value="Type_1_exporter"/>
</dbReference>
<feature type="transmembrane region" description="Helical" evidence="9">
    <location>
        <begin position="287"/>
        <end position="306"/>
    </location>
</feature>
<name>A0A813HQQ6_POLGL</name>
<dbReference type="GO" id="GO:0005524">
    <property type="term" value="F:ATP binding"/>
    <property type="evidence" value="ECO:0007669"/>
    <property type="project" value="UniProtKB-KW"/>
</dbReference>
<keyword evidence="2" id="KW-0813">Transport</keyword>
<evidence type="ECO:0000256" key="8">
    <source>
        <dbReference type="SAM" id="MobiDB-lite"/>
    </source>
</evidence>
<keyword evidence="4" id="KW-0547">Nucleotide-binding</keyword>
<dbReference type="CDD" id="cd18572">
    <property type="entry name" value="ABC_6TM_TAP"/>
    <property type="match status" value="1"/>
</dbReference>
<evidence type="ECO:0000256" key="4">
    <source>
        <dbReference type="ARBA" id="ARBA00022741"/>
    </source>
</evidence>
<feature type="transmembrane region" description="Helical" evidence="9">
    <location>
        <begin position="204"/>
        <end position="225"/>
    </location>
</feature>
<organism evidence="13 14">
    <name type="scientific">Polarella glacialis</name>
    <name type="common">Dinoflagellate</name>
    <dbReference type="NCBI Taxonomy" id="89957"/>
    <lineage>
        <taxon>Eukaryota</taxon>
        <taxon>Sar</taxon>
        <taxon>Alveolata</taxon>
        <taxon>Dinophyceae</taxon>
        <taxon>Suessiales</taxon>
        <taxon>Suessiaceae</taxon>
        <taxon>Polarella</taxon>
    </lineage>
</organism>
<keyword evidence="5" id="KW-0067">ATP-binding</keyword>
<dbReference type="PROSITE" id="PS50893">
    <property type="entry name" value="ABC_TRANSPORTER_2"/>
    <property type="match status" value="1"/>
</dbReference>
<dbReference type="InterPro" id="IPR011527">
    <property type="entry name" value="ABC1_TM_dom"/>
</dbReference>
<evidence type="ECO:0000259" key="11">
    <source>
        <dbReference type="PROSITE" id="PS50893"/>
    </source>
</evidence>
<reference evidence="13" key="1">
    <citation type="submission" date="2021-02" db="EMBL/GenBank/DDBJ databases">
        <authorList>
            <person name="Dougan E. K."/>
            <person name="Rhodes N."/>
            <person name="Thang M."/>
            <person name="Chan C."/>
        </authorList>
    </citation>
    <scope>NUCLEOTIDE SEQUENCE</scope>
</reference>
<feature type="compositionally biased region" description="Basic and acidic residues" evidence="8">
    <location>
        <begin position="778"/>
        <end position="806"/>
    </location>
</feature>
<dbReference type="PANTHER" id="PTHR43394:SF5">
    <property type="entry name" value="ABC TRANSPORTER B FAMILY"/>
    <property type="match status" value="1"/>
</dbReference>
<dbReference type="Gene3D" id="3.40.50.300">
    <property type="entry name" value="P-loop containing nucleotide triphosphate hydrolases"/>
    <property type="match status" value="1"/>
</dbReference>
<evidence type="ECO:0000256" key="9">
    <source>
        <dbReference type="SAM" id="Phobius"/>
    </source>
</evidence>
<feature type="compositionally biased region" description="Polar residues" evidence="8">
    <location>
        <begin position="737"/>
        <end position="748"/>
    </location>
</feature>
<evidence type="ECO:0000313" key="13">
    <source>
        <dbReference type="EMBL" id="CAE8640078.1"/>
    </source>
</evidence>
<feature type="signal peptide" evidence="10">
    <location>
        <begin position="1"/>
        <end position="19"/>
    </location>
</feature>
<protein>
    <recommendedName>
        <fullName evidence="15">ATP-dependent transporter ycf16</fullName>
    </recommendedName>
</protein>
<proteinExistence type="predicted"/>
<comment type="subcellular location">
    <subcellularLocation>
        <location evidence="1">Membrane</location>
        <topology evidence="1">Multi-pass membrane protein</topology>
    </subcellularLocation>
</comment>
<dbReference type="InterPro" id="IPR003439">
    <property type="entry name" value="ABC_transporter-like_ATP-bd"/>
</dbReference>
<keyword evidence="3 9" id="KW-0812">Transmembrane</keyword>
<dbReference type="FunFam" id="3.40.50.300:FF:000218">
    <property type="entry name" value="Multidrug ABC transporter ATP-binding protein"/>
    <property type="match status" value="1"/>
</dbReference>
<evidence type="ECO:0000256" key="1">
    <source>
        <dbReference type="ARBA" id="ARBA00004141"/>
    </source>
</evidence>
<dbReference type="FunFam" id="1.20.1560.10:FF:000215">
    <property type="entry name" value="ABC transporter B family member 4"/>
    <property type="match status" value="1"/>
</dbReference>
<feature type="non-terminal residue" evidence="13">
    <location>
        <position position="1"/>
    </location>
</feature>
<dbReference type="SUPFAM" id="SSF52540">
    <property type="entry name" value="P-loop containing nucleoside triphosphate hydrolases"/>
    <property type="match status" value="1"/>
</dbReference>
<accession>A0A813HQQ6</accession>
<evidence type="ECO:0000313" key="14">
    <source>
        <dbReference type="Proteomes" id="UP000654075"/>
    </source>
</evidence>
<dbReference type="GO" id="GO:0016887">
    <property type="term" value="F:ATP hydrolysis activity"/>
    <property type="evidence" value="ECO:0007669"/>
    <property type="project" value="InterPro"/>
</dbReference>
<comment type="caution">
    <text evidence="13">The sequence shown here is derived from an EMBL/GenBank/DDBJ whole genome shotgun (WGS) entry which is preliminary data.</text>
</comment>
<keyword evidence="14" id="KW-1185">Reference proteome</keyword>
<dbReference type="Pfam" id="PF00005">
    <property type="entry name" value="ABC_tran"/>
    <property type="match status" value="1"/>
</dbReference>
<dbReference type="AlphaFoldDB" id="A0A813HQQ6"/>
<dbReference type="GO" id="GO:0090374">
    <property type="term" value="P:oligopeptide export from mitochondrion"/>
    <property type="evidence" value="ECO:0007669"/>
    <property type="project" value="TreeGrafter"/>
</dbReference>
<evidence type="ECO:0000256" key="7">
    <source>
        <dbReference type="ARBA" id="ARBA00023136"/>
    </source>
</evidence>
<dbReference type="InterPro" id="IPR017871">
    <property type="entry name" value="ABC_transporter-like_CS"/>
</dbReference>
<dbReference type="Proteomes" id="UP000654075">
    <property type="component" value="Unassembled WGS sequence"/>
</dbReference>
<dbReference type="GO" id="GO:0015421">
    <property type="term" value="F:ABC-type oligopeptide transporter activity"/>
    <property type="evidence" value="ECO:0007669"/>
    <property type="project" value="TreeGrafter"/>
</dbReference>
<dbReference type="Gene3D" id="1.20.1560.10">
    <property type="entry name" value="ABC transporter type 1, transmembrane domain"/>
    <property type="match status" value="1"/>
</dbReference>
<feature type="region of interest" description="Disordered" evidence="8">
    <location>
        <begin position="737"/>
        <end position="806"/>
    </location>
</feature>
<dbReference type="SMART" id="SM00382">
    <property type="entry name" value="AAA"/>
    <property type="match status" value="1"/>
</dbReference>
<sequence>RNLVLAFCFVGVTAQSTYAGIQVLTWTGESAVEACCLTVVVACMNMEFLLLKRLVEALTEEDGIILAGIHEHKLFYQKVAQFAWCSLCRERIGPKTGGPEGFKCKECDNGGGGGNFWVCLQCYRKQQGKAKVEEGILRGDKGPKYVPELTTWQYFSRATKLCGPFQNVLRLGVLCIVVSQVGRVLLPRLQGDIINALIDQDQQAFAHVLLSFVLISAGTLVFGSVQSVAVEIVQRRITCDMRTVMFESLIKQDVAFFDGTMTGQLTSRMTNDVAAVVQPVRQIMNTLLVNMLRLVGGLFMCLFTSWKLTILASTMIGPVVYLTGVYAKWSKKLNLSIRVNMADANAVATEALRNIRTVRAFGADEVEVGEFRGHMGQALNDGMKDAYASAGVTAITQYLDFAATILILWYGGVAVLGQAESTLKIGHLITFNLYWNMLNNSITGLNGMLNTLVRAASAAQRVFEIIELEPDIPLSAGTENLCVGQPCAIEFRDLQFAYPMRPDKSVLGGLSFSIGAGQSVAVVGRSGAGKSTLVSLLLRFYDPQLGQVFVNGRPLSEYNLRQYQKRVGVVAQDTQLFCRPILENIAYGLDPEDVTEERILEATRAANAHGFIEDLDEGYRSMIGEGGARLSGGQRQRLAIARALLRRPSLLLLDEATSALDAENEGQVQQALDELVKSVSGNCTVMLIAHRLSTVMGADKIVVLDSGRVVEQGSHHELLENDSIYASLVQRQIAKQANTVSEAPQASHLSKEEPHGHEDDGNHKERKSKGKGKGGGIRRGDGGKDQAPKSDCTDSIDRLFDELRPS</sequence>
<gene>
    <name evidence="13" type="ORF">PGLA1383_LOCUS55013</name>
</gene>
<dbReference type="SUPFAM" id="SSF90123">
    <property type="entry name" value="ABC transporter transmembrane region"/>
    <property type="match status" value="1"/>
</dbReference>
<evidence type="ECO:0000256" key="10">
    <source>
        <dbReference type="SAM" id="SignalP"/>
    </source>
</evidence>
<dbReference type="Pfam" id="PF00664">
    <property type="entry name" value="ABC_membrane"/>
    <property type="match status" value="1"/>
</dbReference>
<dbReference type="InterPro" id="IPR027417">
    <property type="entry name" value="P-loop_NTPase"/>
</dbReference>
<feature type="domain" description="ABC transporter" evidence="11">
    <location>
        <begin position="489"/>
        <end position="731"/>
    </location>
</feature>
<feature type="compositionally biased region" description="Basic and acidic residues" evidence="8">
    <location>
        <begin position="749"/>
        <end position="763"/>
    </location>
</feature>
<feature type="chain" id="PRO_5032376245" description="ATP-dependent transporter ycf16" evidence="10">
    <location>
        <begin position="20"/>
        <end position="806"/>
    </location>
</feature>
<dbReference type="InterPro" id="IPR003593">
    <property type="entry name" value="AAA+_ATPase"/>
</dbReference>